<reference evidence="2" key="1">
    <citation type="submission" date="2020-03" db="EMBL/GenBank/DDBJ databases">
        <authorList>
            <person name="He L."/>
        </authorList>
    </citation>
    <scope>NUCLEOTIDE SEQUENCE</scope>
    <source>
        <strain evidence="2">CkLH20</strain>
    </source>
</reference>
<keyword evidence="1" id="KW-0812">Transmembrane</keyword>
<accession>A0A9P6HVN7</accession>
<gene>
    <name evidence="2" type="ORF">CkaCkLH20_10350</name>
</gene>
<sequence>MLKKKYDDEHSAISRFFTKRDNSPVLHLNGLIPHMDTQSNESSKVLYLCSMTANWSWLDYLNPKWNTTKLTGVNPLWVLAQGFFQEVNENGTTSRHMVTGNNETAMEIFLSKAFGGYLTEALARTSFGADTRIKLNKTDFELNFVNLDEQYGFRGGTHKIVPKKAPENGTWDEWRNKTHIHRRTPSSKSFEEYNNIFETALPIHMVAERYGYGTGQKRKTLLFAQAMLCIYLGAVTTYIAAIIIGHVLEVFEELFILGLKSPPPTGDELVDAGAGVTSTKVWEKVVRAGADDEQNTVNMYSTPDEIKTAVEAYRSHIAGHNRRVIEVYVKIVVNAVLDPENWGDVDPAEQKVAAFDGIFSSELREYVSVPEDVLTHYDILASLSDLDGCGGPAPSTDEGAVAQRESYFSSLERGLKEKCTAEFRDTITVPPELRILAEHVHALTGPGIGERKSMYQAMFWTGTYYDAATVKTPEELTCSIDACWDCAAGWEPGAGVECFFYIVYCRRECERHESRPWGWRYMAMGLDDSEVFDTIPELLAWYCRYREREVPEVDDLREEDVLEGWSL</sequence>
<dbReference type="RefSeq" id="XP_038741719.1">
    <property type="nucleotide sequence ID" value="XM_038893064.1"/>
</dbReference>
<evidence type="ECO:0000256" key="1">
    <source>
        <dbReference type="SAM" id="Phobius"/>
    </source>
</evidence>
<organism evidence="2 3">
    <name type="scientific">Colletotrichum karsti</name>
    <dbReference type="NCBI Taxonomy" id="1095194"/>
    <lineage>
        <taxon>Eukaryota</taxon>
        <taxon>Fungi</taxon>
        <taxon>Dikarya</taxon>
        <taxon>Ascomycota</taxon>
        <taxon>Pezizomycotina</taxon>
        <taxon>Sordariomycetes</taxon>
        <taxon>Hypocreomycetidae</taxon>
        <taxon>Glomerellales</taxon>
        <taxon>Glomerellaceae</taxon>
        <taxon>Colletotrichum</taxon>
        <taxon>Colletotrichum boninense species complex</taxon>
    </lineage>
</organism>
<protein>
    <submittedName>
        <fullName evidence="2">Uncharacterized protein</fullName>
    </submittedName>
</protein>
<keyword evidence="3" id="KW-1185">Reference proteome</keyword>
<reference evidence="2" key="2">
    <citation type="submission" date="2020-11" db="EMBL/GenBank/DDBJ databases">
        <title>Whole genome sequencing of Colletotrichum sp.</title>
        <authorList>
            <person name="Li H."/>
        </authorList>
    </citation>
    <scope>NUCLEOTIDE SEQUENCE</scope>
    <source>
        <strain evidence="2">CkLH20</strain>
    </source>
</reference>
<dbReference type="Proteomes" id="UP000781932">
    <property type="component" value="Unassembled WGS sequence"/>
</dbReference>
<proteinExistence type="predicted"/>
<dbReference type="AlphaFoldDB" id="A0A9P6HVN7"/>
<comment type="caution">
    <text evidence="2">The sequence shown here is derived from an EMBL/GenBank/DDBJ whole genome shotgun (WGS) entry which is preliminary data.</text>
</comment>
<evidence type="ECO:0000313" key="3">
    <source>
        <dbReference type="Proteomes" id="UP000781932"/>
    </source>
</evidence>
<name>A0A9P6HVN7_9PEZI</name>
<keyword evidence="1" id="KW-0472">Membrane</keyword>
<feature type="transmembrane region" description="Helical" evidence="1">
    <location>
        <begin position="226"/>
        <end position="248"/>
    </location>
</feature>
<dbReference type="GeneID" id="62166138"/>
<dbReference type="EMBL" id="JAATWM020000039">
    <property type="protein sequence ID" value="KAF9872258.1"/>
    <property type="molecule type" value="Genomic_DNA"/>
</dbReference>
<dbReference type="OrthoDB" id="5140754at2759"/>
<keyword evidence="1" id="KW-1133">Transmembrane helix</keyword>
<evidence type="ECO:0000313" key="2">
    <source>
        <dbReference type="EMBL" id="KAF9872258.1"/>
    </source>
</evidence>